<keyword evidence="9" id="KW-1133">Transmembrane helix</keyword>
<dbReference type="RefSeq" id="WP_320003495.1">
    <property type="nucleotide sequence ID" value="NZ_JAUHJS010000002.1"/>
</dbReference>
<proteinExistence type="predicted"/>
<evidence type="ECO:0000313" key="12">
    <source>
        <dbReference type="Proteomes" id="UP001168552"/>
    </source>
</evidence>
<dbReference type="PANTHER" id="PTHR41523:SF8">
    <property type="entry name" value="ETHYLENE RESPONSE SENSOR PROTEIN"/>
    <property type="match status" value="1"/>
</dbReference>
<feature type="transmembrane region" description="Helical" evidence="9">
    <location>
        <begin position="77"/>
        <end position="93"/>
    </location>
</feature>
<dbReference type="Gene3D" id="3.30.565.10">
    <property type="entry name" value="Histidine kinase-like ATPase, C-terminal domain"/>
    <property type="match status" value="1"/>
</dbReference>
<dbReference type="Gene3D" id="3.30.450.20">
    <property type="entry name" value="PAS domain"/>
    <property type="match status" value="1"/>
</dbReference>
<keyword evidence="9" id="KW-0812">Transmembrane</keyword>
<evidence type="ECO:0000256" key="8">
    <source>
        <dbReference type="SAM" id="Coils"/>
    </source>
</evidence>
<dbReference type="Pfam" id="PF07568">
    <property type="entry name" value="HisKA_2"/>
    <property type="match status" value="1"/>
</dbReference>
<dbReference type="InterPro" id="IPR003594">
    <property type="entry name" value="HATPase_dom"/>
</dbReference>
<feature type="transmembrane region" description="Helical" evidence="9">
    <location>
        <begin position="100"/>
        <end position="119"/>
    </location>
</feature>
<evidence type="ECO:0000256" key="5">
    <source>
        <dbReference type="ARBA" id="ARBA00022741"/>
    </source>
</evidence>
<reference evidence="11" key="1">
    <citation type="submission" date="2023-06" db="EMBL/GenBank/DDBJ databases">
        <title>Cytophagales bacterium Strain LB-30, isolated from soil.</title>
        <authorList>
            <person name="Liu B."/>
        </authorList>
    </citation>
    <scope>NUCLEOTIDE SEQUENCE</scope>
    <source>
        <strain evidence="11">LB-30</strain>
    </source>
</reference>
<accession>A0ABT8F3D3</accession>
<feature type="transmembrane region" description="Helical" evidence="9">
    <location>
        <begin position="53"/>
        <end position="71"/>
    </location>
</feature>
<evidence type="ECO:0000256" key="3">
    <source>
        <dbReference type="ARBA" id="ARBA00022553"/>
    </source>
</evidence>
<dbReference type="Pfam" id="PF13581">
    <property type="entry name" value="HATPase_c_2"/>
    <property type="match status" value="1"/>
</dbReference>
<evidence type="ECO:0000256" key="1">
    <source>
        <dbReference type="ARBA" id="ARBA00000085"/>
    </source>
</evidence>
<keyword evidence="9" id="KW-0472">Membrane</keyword>
<dbReference type="SUPFAM" id="SSF55874">
    <property type="entry name" value="ATPase domain of HSP90 chaperone/DNA topoisomerase II/histidine kinase"/>
    <property type="match status" value="1"/>
</dbReference>
<sequence length="385" mass="43987">MSFSILFFVIIAALLNFSLPLHWVIRMVNIVALVVCGITVILTRQFKLYNKSLVLFFSIFCLLCYSAVWFFNGGINGPIGYIFLMSIAIFVGASPSKEYYMLGGLVFLDLIILYVLEYFNPQWITPYPDRATMYLDHTITILYSGFFILFSVIAYRITYQKEKEKNELQRIELESRNSELEEKNQTIETLAKELNHRVKNNLQIVSSLLSLQSKNIPEDTAQQKLKESKSRIDAMLLLHQRLYLTDIASATFINLYLNDLMDSLRHTYGLGSNTSLVKIQAEPIKLPIETATYIGFIVNELVTNAIKHAFEEDNDLNTIEVRLTTDFKYLHLSVCDNGKGFNPQPKEHSFGYELIQSLSDQLGASIHLVTDQGTQCYISIPYPSS</sequence>
<evidence type="ECO:0000256" key="9">
    <source>
        <dbReference type="SAM" id="Phobius"/>
    </source>
</evidence>
<dbReference type="InterPro" id="IPR011495">
    <property type="entry name" value="Sig_transdc_His_kin_sub2_dim/P"/>
</dbReference>
<dbReference type="PANTHER" id="PTHR41523">
    <property type="entry name" value="TWO-COMPONENT SYSTEM SENSOR PROTEIN"/>
    <property type="match status" value="1"/>
</dbReference>
<comment type="caution">
    <text evidence="11">The sequence shown here is derived from an EMBL/GenBank/DDBJ whole genome shotgun (WGS) entry which is preliminary data.</text>
</comment>
<keyword evidence="3" id="KW-0597">Phosphoprotein</keyword>
<keyword evidence="6 11" id="KW-0418">Kinase</keyword>
<organism evidence="11 12">
    <name type="scientific">Shiella aurantiaca</name>
    <dbReference type="NCBI Taxonomy" id="3058365"/>
    <lineage>
        <taxon>Bacteria</taxon>
        <taxon>Pseudomonadati</taxon>
        <taxon>Bacteroidota</taxon>
        <taxon>Cytophagia</taxon>
        <taxon>Cytophagales</taxon>
        <taxon>Shiellaceae</taxon>
        <taxon>Shiella</taxon>
    </lineage>
</organism>
<protein>
    <recommendedName>
        <fullName evidence="2">histidine kinase</fullName>
        <ecNumber evidence="2">2.7.13.3</ecNumber>
    </recommendedName>
</protein>
<feature type="transmembrane region" description="Helical" evidence="9">
    <location>
        <begin position="28"/>
        <end position="46"/>
    </location>
</feature>
<gene>
    <name evidence="11" type="ORF">QWY31_05625</name>
</gene>
<evidence type="ECO:0000256" key="7">
    <source>
        <dbReference type="ARBA" id="ARBA00022840"/>
    </source>
</evidence>
<keyword evidence="12" id="KW-1185">Reference proteome</keyword>
<evidence type="ECO:0000256" key="2">
    <source>
        <dbReference type="ARBA" id="ARBA00012438"/>
    </source>
</evidence>
<feature type="coiled-coil region" evidence="8">
    <location>
        <begin position="161"/>
        <end position="197"/>
    </location>
</feature>
<feature type="domain" description="Histidine kinase/HSP90-like ATPase" evidence="10">
    <location>
        <begin position="289"/>
        <end position="384"/>
    </location>
</feature>
<evidence type="ECO:0000256" key="4">
    <source>
        <dbReference type="ARBA" id="ARBA00022679"/>
    </source>
</evidence>
<dbReference type="GO" id="GO:0004673">
    <property type="term" value="F:protein histidine kinase activity"/>
    <property type="evidence" value="ECO:0007669"/>
    <property type="project" value="UniProtKB-EC"/>
</dbReference>
<dbReference type="EC" id="2.7.13.3" evidence="2"/>
<keyword evidence="5" id="KW-0547">Nucleotide-binding</keyword>
<evidence type="ECO:0000259" key="10">
    <source>
        <dbReference type="SMART" id="SM00387"/>
    </source>
</evidence>
<feature type="transmembrane region" description="Helical" evidence="9">
    <location>
        <begin position="139"/>
        <end position="158"/>
    </location>
</feature>
<comment type="catalytic activity">
    <reaction evidence="1">
        <text>ATP + protein L-histidine = ADP + protein N-phospho-L-histidine.</text>
        <dbReference type="EC" id="2.7.13.3"/>
    </reaction>
</comment>
<keyword evidence="4 11" id="KW-0808">Transferase</keyword>
<evidence type="ECO:0000256" key="6">
    <source>
        <dbReference type="ARBA" id="ARBA00022777"/>
    </source>
</evidence>
<keyword evidence="7" id="KW-0067">ATP-binding</keyword>
<dbReference type="Proteomes" id="UP001168552">
    <property type="component" value="Unassembled WGS sequence"/>
</dbReference>
<dbReference type="SMART" id="SM00387">
    <property type="entry name" value="HATPase_c"/>
    <property type="match status" value="1"/>
</dbReference>
<keyword evidence="8" id="KW-0175">Coiled coil</keyword>
<evidence type="ECO:0000313" key="11">
    <source>
        <dbReference type="EMBL" id="MDN4164971.1"/>
    </source>
</evidence>
<name>A0ABT8F3D3_9BACT</name>
<dbReference type="InterPro" id="IPR036890">
    <property type="entry name" value="HATPase_C_sf"/>
</dbReference>
<dbReference type="EMBL" id="JAUHJS010000002">
    <property type="protein sequence ID" value="MDN4164971.1"/>
    <property type="molecule type" value="Genomic_DNA"/>
</dbReference>